<keyword evidence="13" id="KW-1185">Reference proteome</keyword>
<evidence type="ECO:0000313" key="12">
    <source>
        <dbReference type="EMBL" id="EFF41126.1"/>
    </source>
</evidence>
<dbReference type="CDD" id="cd00009">
    <property type="entry name" value="AAA"/>
    <property type="match status" value="1"/>
</dbReference>
<dbReference type="InterPro" id="IPR003593">
    <property type="entry name" value="AAA+_ATPase"/>
</dbReference>
<keyword evidence="3 7" id="KW-0547">Nucleotide-binding</keyword>
<dbReference type="RefSeq" id="WP_005683733.1">
    <property type="nucleotide sequence ID" value="NZ_ADNC01000027.1"/>
</dbReference>
<keyword evidence="1" id="KW-0963">Cytoplasm</keyword>
<evidence type="ECO:0000256" key="4">
    <source>
        <dbReference type="ARBA" id="ARBA00022840"/>
    </source>
</evidence>
<dbReference type="InterPro" id="IPR013159">
    <property type="entry name" value="DnaA_C"/>
</dbReference>
<dbReference type="AlphaFoldDB" id="D4XWH5"/>
<dbReference type="InterPro" id="IPR010921">
    <property type="entry name" value="Trp_repressor/repl_initiator"/>
</dbReference>
<proteinExistence type="inferred from homology"/>
<dbReference type="EMBL" id="ADNC01000027">
    <property type="protein sequence ID" value="EFF41126.1"/>
    <property type="molecule type" value="Genomic_DNA"/>
</dbReference>
<feature type="compositionally biased region" description="Polar residues" evidence="9">
    <location>
        <begin position="95"/>
        <end position="106"/>
    </location>
</feature>
<dbReference type="SUPFAM" id="SSF48295">
    <property type="entry name" value="TrpR-like"/>
    <property type="match status" value="1"/>
</dbReference>
<dbReference type="Pfam" id="PF08299">
    <property type="entry name" value="Bac_DnaA_C"/>
    <property type="match status" value="1"/>
</dbReference>
<dbReference type="Gene3D" id="3.40.50.300">
    <property type="entry name" value="P-loop containing nucleotide triphosphate hydrolases"/>
    <property type="match status" value="1"/>
</dbReference>
<accession>D4XWH5</accession>
<dbReference type="Pfam" id="PF00308">
    <property type="entry name" value="Bac_DnaA"/>
    <property type="match status" value="1"/>
</dbReference>
<dbReference type="GO" id="GO:0003688">
    <property type="term" value="F:DNA replication origin binding"/>
    <property type="evidence" value="ECO:0007669"/>
    <property type="project" value="TreeGrafter"/>
</dbReference>
<dbReference type="SMART" id="SM00760">
    <property type="entry name" value="Bac_DnaA_C"/>
    <property type="match status" value="1"/>
</dbReference>
<reference evidence="12 13" key="1">
    <citation type="submission" date="2010-03" db="EMBL/GenBank/DDBJ databases">
        <authorList>
            <person name="Glass J.I."/>
            <person name="Benders G.A."/>
            <person name="Durkin A.S."/>
            <person name="Farmerie W.G."/>
            <person name="Hlavinka K."/>
            <person name="Hostetler J."/>
            <person name="Jackson J."/>
            <person name="May M.A."/>
            <person name="Miller R.H."/>
            <person name="Paralanov V."/>
            <person name="Radune D."/>
            <person name="Szczypinski B."/>
            <person name="Brown D.R."/>
        </authorList>
    </citation>
    <scope>NUCLEOTIDE SEQUENCE [LARGE SCALE GENOMIC DNA]</scope>
    <source>
        <strain evidence="12 13">A21JP2</strain>
    </source>
</reference>
<evidence type="ECO:0000256" key="5">
    <source>
        <dbReference type="ARBA" id="ARBA00023121"/>
    </source>
</evidence>
<dbReference type="CDD" id="cd06571">
    <property type="entry name" value="Bac_DnaA_C"/>
    <property type="match status" value="1"/>
</dbReference>
<dbReference type="PRINTS" id="PR00051">
    <property type="entry name" value="DNAA"/>
</dbReference>
<feature type="domain" description="AAA+ ATPase" evidence="10">
    <location>
        <begin position="155"/>
        <end position="422"/>
    </location>
</feature>
<keyword evidence="2 7" id="KW-0235">DNA replication</keyword>
<protein>
    <recommendedName>
        <fullName evidence="7">Chromosomal replication initiator protein DnaA</fullName>
    </recommendedName>
</protein>
<dbReference type="PANTHER" id="PTHR30050:SF2">
    <property type="entry name" value="CHROMOSOMAL REPLICATION INITIATOR PROTEIN DNAA"/>
    <property type="match status" value="1"/>
</dbReference>
<feature type="domain" description="Chromosomal replication initiator DnaA C-terminal" evidence="11">
    <location>
        <begin position="373"/>
        <end position="441"/>
    </location>
</feature>
<evidence type="ECO:0000256" key="7">
    <source>
        <dbReference type="RuleBase" id="RU000577"/>
    </source>
</evidence>
<sequence>MKNNKEASIFTYTSLFRENIKLDINDQMLFTNFFKDLKVVNFNSEMITFYLNLSDNILDKTRSFFDDNISKAIKEIFGKPLVYKLVNKLEDSPENLKSTNENQTQGIEKPLSTPTKRKNSFSSFDKNYSFKTYVQSDFNKETINACKLLINNEFKMTPIYIQASSGFGKTHLLNAIGNEFIKNGKTAFYINPSVFSRDIATYLQENNQNKISKLLNYYCEVDLLMFDDIQVFGNGQKKATIQFIFQIIDHRIQKEKPTLFASEGPIQSLKSLFDNRIITRLSSGFITQIKPPNKDDFYKLLNFFLEKEDPLLKNISKESKNFIIRNYCSNVRNISAAVKRIGYYKKDIIDSNYSDVVVENSFKDLVKDKESITPDLIIETVSKYYKIPKKEIIGASRKKEIVVARHMAMIIIRNHLELSLEEIGKIFNKDHSTIINAIKKYDEPENNKSFKNALSFLNEEIFKLN</sequence>
<dbReference type="GO" id="GO:0005524">
    <property type="term" value="F:ATP binding"/>
    <property type="evidence" value="ECO:0007669"/>
    <property type="project" value="UniProtKB-KW"/>
</dbReference>
<dbReference type="STRING" id="747682.MALL_0455"/>
<evidence type="ECO:0000259" key="10">
    <source>
        <dbReference type="SMART" id="SM00382"/>
    </source>
</evidence>
<dbReference type="Gene3D" id="1.10.1750.10">
    <property type="match status" value="1"/>
</dbReference>
<comment type="function">
    <text evidence="7">Plays an essential role in the initiation and regulation of chromosomal replication. ATP-DnaA binds to the origin of replication (oriC) to initiate formation of the DNA replication initiation complex once per cell cycle. Binds the DnaA box (a 9 base pair repeat at the origin) and separates the double-stranded (ds)DNA. Forms a right-handed helical filament on oriC DNA; dsDNA binds to the exterior of the filament while single-stranded (ss)DNA is stabiized in the filament's interior. The ATP-DnaA-oriC complex binds and stabilizes one strand of the AT-rich DNA unwinding element (DUE), permitting loading of DNA polymerase. After initiation quickly degrades to an ADP-DnaA complex that is not apt for DNA replication. Binds acidic phospholipids.</text>
</comment>
<dbReference type="PANTHER" id="PTHR30050">
    <property type="entry name" value="CHROMOSOMAL REPLICATION INITIATOR PROTEIN DNAA"/>
    <property type="match status" value="1"/>
</dbReference>
<dbReference type="SMART" id="SM00382">
    <property type="entry name" value="AAA"/>
    <property type="match status" value="1"/>
</dbReference>
<evidence type="ECO:0000256" key="8">
    <source>
        <dbReference type="RuleBase" id="RU004227"/>
    </source>
</evidence>
<dbReference type="InterPro" id="IPR013317">
    <property type="entry name" value="DnaA_dom"/>
</dbReference>
<dbReference type="GO" id="GO:0006270">
    <property type="term" value="P:DNA replication initiation"/>
    <property type="evidence" value="ECO:0007669"/>
    <property type="project" value="InterPro"/>
</dbReference>
<evidence type="ECO:0000256" key="6">
    <source>
        <dbReference type="ARBA" id="ARBA00023125"/>
    </source>
</evidence>
<organism evidence="12 13">
    <name type="scientific">Mycoplasmopsis alligatoris A21JP2</name>
    <dbReference type="NCBI Taxonomy" id="747682"/>
    <lineage>
        <taxon>Bacteria</taxon>
        <taxon>Bacillati</taxon>
        <taxon>Mycoplasmatota</taxon>
        <taxon>Mycoplasmoidales</taxon>
        <taxon>Metamycoplasmataceae</taxon>
        <taxon>Mycoplasmopsis</taxon>
    </lineage>
</organism>
<name>D4XWH5_9BACT</name>
<dbReference type="GO" id="GO:0005886">
    <property type="term" value="C:plasma membrane"/>
    <property type="evidence" value="ECO:0007669"/>
    <property type="project" value="TreeGrafter"/>
</dbReference>
<keyword evidence="5" id="KW-0446">Lipid-binding</keyword>
<comment type="caution">
    <text evidence="12">The sequence shown here is derived from an EMBL/GenBank/DDBJ whole genome shotgun (WGS) entry which is preliminary data.</text>
</comment>
<evidence type="ECO:0000256" key="2">
    <source>
        <dbReference type="ARBA" id="ARBA00022705"/>
    </source>
</evidence>
<dbReference type="InterPro" id="IPR020591">
    <property type="entry name" value="Chromosome_initiator_DnaA-like"/>
</dbReference>
<dbReference type="Proteomes" id="UP000004757">
    <property type="component" value="Unassembled WGS sequence"/>
</dbReference>
<feature type="region of interest" description="Disordered" evidence="9">
    <location>
        <begin position="94"/>
        <end position="119"/>
    </location>
</feature>
<keyword evidence="6 7" id="KW-0238">DNA-binding</keyword>
<evidence type="ECO:0000256" key="3">
    <source>
        <dbReference type="ARBA" id="ARBA00022741"/>
    </source>
</evidence>
<gene>
    <name evidence="12" type="ORF">MALL_0455</name>
</gene>
<evidence type="ECO:0000313" key="13">
    <source>
        <dbReference type="Proteomes" id="UP000004757"/>
    </source>
</evidence>
<evidence type="ECO:0000259" key="11">
    <source>
        <dbReference type="SMART" id="SM00760"/>
    </source>
</evidence>
<dbReference type="SUPFAM" id="SSF52540">
    <property type="entry name" value="P-loop containing nucleoside triphosphate hydrolases"/>
    <property type="match status" value="1"/>
</dbReference>
<dbReference type="InterPro" id="IPR027417">
    <property type="entry name" value="P-loop_NTPase"/>
</dbReference>
<dbReference type="GO" id="GO:0006275">
    <property type="term" value="P:regulation of DNA replication"/>
    <property type="evidence" value="ECO:0007669"/>
    <property type="project" value="InterPro"/>
</dbReference>
<evidence type="ECO:0000256" key="1">
    <source>
        <dbReference type="ARBA" id="ARBA00022490"/>
    </source>
</evidence>
<dbReference type="GO" id="GO:0008289">
    <property type="term" value="F:lipid binding"/>
    <property type="evidence" value="ECO:0007669"/>
    <property type="project" value="UniProtKB-KW"/>
</dbReference>
<comment type="similarity">
    <text evidence="8">Belongs to the DnaA family.</text>
</comment>
<keyword evidence="4 7" id="KW-0067">ATP-binding</keyword>
<evidence type="ECO:0000256" key="9">
    <source>
        <dbReference type="SAM" id="MobiDB-lite"/>
    </source>
</evidence>
<dbReference type="eggNOG" id="COG0593">
    <property type="taxonomic scope" value="Bacteria"/>
</dbReference>